<protein>
    <submittedName>
        <fullName evidence="1">Uncharacterized protein</fullName>
    </submittedName>
</protein>
<dbReference type="OrthoDB" id="2417391at2759"/>
<dbReference type="EMBL" id="JAEPRB010000021">
    <property type="protein sequence ID" value="KAG2226021.1"/>
    <property type="molecule type" value="Genomic_DNA"/>
</dbReference>
<gene>
    <name evidence="1" type="ORF">INT45_002487</name>
</gene>
<name>A0A8H7SD28_9FUNG</name>
<comment type="caution">
    <text evidence="1">The sequence shown here is derived from an EMBL/GenBank/DDBJ whole genome shotgun (WGS) entry which is preliminary data.</text>
</comment>
<sequence length="498" mass="56236">MPLLNGPICPICLLPQRTRNFENHVSSCTGVRPYRDPELLDDALPIHGPMIPEQDDDDMVLDASPFQEDPTGVPPVINYDDSDYIDFDYGDMPPVVGEQEVGENVYDDYPTDDNYTDAGEDEEAYDDIGLEQTIDYRNTPDIVEYVDPWDKQPTLQTDQCIEYTEHGPMPLDSHEKKSYELYSWAQQQNISRFAYEELLKLLNKWIVDDDGFSEYGMPLFSPQKCESRMDKLFDLQETKYCVCPNGCRLFPQGSVDPCLCQAVQFRPNSTPIKTMSYFPLAKQLSAFVADDNTRNLLLQTRQQTEEGSNNSKMTILHVVILSLPPLERYKTKNLLQVAIIPGDHTGNLYTFLKPLLNELRILEDAGMKVSCPSGVFTFHVYLMLTSGDIIGAQEICHHKGHNSTYGCRQCLIKTVPHTSPTGNGTGHYYTGKVAMPNPREIEEFSEGDKGFGIVKATEFGSLKSFHGYTCFGLDELHLIGANCTRKNMANDIRGIPKR</sequence>
<keyword evidence="2" id="KW-1185">Reference proteome</keyword>
<evidence type="ECO:0000313" key="2">
    <source>
        <dbReference type="Proteomes" id="UP000646827"/>
    </source>
</evidence>
<dbReference type="AlphaFoldDB" id="A0A8H7SD28"/>
<proteinExistence type="predicted"/>
<accession>A0A8H7SD28</accession>
<dbReference type="Proteomes" id="UP000646827">
    <property type="component" value="Unassembled WGS sequence"/>
</dbReference>
<evidence type="ECO:0000313" key="1">
    <source>
        <dbReference type="EMBL" id="KAG2226021.1"/>
    </source>
</evidence>
<reference evidence="1 2" key="1">
    <citation type="submission" date="2020-12" db="EMBL/GenBank/DDBJ databases">
        <title>Metabolic potential, ecology and presence of endohyphal bacteria is reflected in genomic diversity of Mucoromycotina.</title>
        <authorList>
            <person name="Muszewska A."/>
            <person name="Okrasinska A."/>
            <person name="Steczkiewicz K."/>
            <person name="Drgas O."/>
            <person name="Orlowska M."/>
            <person name="Perlinska-Lenart U."/>
            <person name="Aleksandrzak-Piekarczyk T."/>
            <person name="Szatraj K."/>
            <person name="Zielenkiewicz U."/>
            <person name="Pilsyk S."/>
            <person name="Malc E."/>
            <person name="Mieczkowski P."/>
            <person name="Kruszewska J.S."/>
            <person name="Biernat P."/>
            <person name="Pawlowska J."/>
        </authorList>
    </citation>
    <scope>NUCLEOTIDE SEQUENCE [LARGE SCALE GENOMIC DNA]</scope>
    <source>
        <strain evidence="1 2">CBS 142.35</strain>
    </source>
</reference>
<organism evidence="1 2">
    <name type="scientific">Circinella minor</name>
    <dbReference type="NCBI Taxonomy" id="1195481"/>
    <lineage>
        <taxon>Eukaryota</taxon>
        <taxon>Fungi</taxon>
        <taxon>Fungi incertae sedis</taxon>
        <taxon>Mucoromycota</taxon>
        <taxon>Mucoromycotina</taxon>
        <taxon>Mucoromycetes</taxon>
        <taxon>Mucorales</taxon>
        <taxon>Lichtheimiaceae</taxon>
        <taxon>Circinella</taxon>
    </lineage>
</organism>